<evidence type="ECO:0000313" key="3">
    <source>
        <dbReference type="EMBL" id="KAI9269178.1"/>
    </source>
</evidence>
<dbReference type="SUPFAM" id="SSF81296">
    <property type="entry name" value="E set domains"/>
    <property type="match status" value="1"/>
</dbReference>
<dbReference type="InterPro" id="IPR014756">
    <property type="entry name" value="Ig_E-set"/>
</dbReference>
<dbReference type="EMBL" id="JAIXMP010000008">
    <property type="protein sequence ID" value="KAI9269178.1"/>
    <property type="molecule type" value="Genomic_DNA"/>
</dbReference>
<evidence type="ECO:0000313" key="4">
    <source>
        <dbReference type="Proteomes" id="UP001209540"/>
    </source>
</evidence>
<dbReference type="PANTHER" id="PTHR11188">
    <property type="entry name" value="ARRESTIN DOMAIN CONTAINING PROTEIN"/>
    <property type="match status" value="1"/>
</dbReference>
<feature type="compositionally biased region" description="Low complexity" evidence="1">
    <location>
        <begin position="318"/>
        <end position="352"/>
    </location>
</feature>
<accession>A0AAD5PGH4</accession>
<dbReference type="Gene3D" id="2.60.40.640">
    <property type="match status" value="2"/>
</dbReference>
<dbReference type="SMART" id="SM01017">
    <property type="entry name" value="Arrestin_C"/>
    <property type="match status" value="1"/>
</dbReference>
<organism evidence="3 4">
    <name type="scientific">Phascolomyces articulosus</name>
    <dbReference type="NCBI Taxonomy" id="60185"/>
    <lineage>
        <taxon>Eukaryota</taxon>
        <taxon>Fungi</taxon>
        <taxon>Fungi incertae sedis</taxon>
        <taxon>Mucoromycota</taxon>
        <taxon>Mucoromycotina</taxon>
        <taxon>Mucoromycetes</taxon>
        <taxon>Mucorales</taxon>
        <taxon>Lichtheimiaceae</taxon>
        <taxon>Phascolomyces</taxon>
    </lineage>
</organism>
<evidence type="ECO:0000259" key="2">
    <source>
        <dbReference type="SMART" id="SM01017"/>
    </source>
</evidence>
<gene>
    <name evidence="3" type="ORF">BDA99DRAFT_503743</name>
</gene>
<dbReference type="InterPro" id="IPR050357">
    <property type="entry name" value="Arrestin_domain-protein"/>
</dbReference>
<sequence>MIFSHRTVKSFRLSVSPGGTERMVAFGPGAVVSGSVFLTLEKPLQAYNIRVLFRCEQKTNRSTNTIFNVESIIWGRPRSESTTSKLKEGCHMYLFAIKLPNVNYPPSMHDNDLGYRVDYSLQGFLGLHDQRVMETTPARVIYLPFISCVTDDIAPKKTEIFKRGRHNLLQLTLQTSKPAYCPGDRCTIKLNIKNRSEHKIASYQVALVAMATTEKTHTIHSETIYNPVGKHAINSSVCHFQIPSHCTPSLGINYHIIVTLPWGTSSWKFPTSFSNVSMGVPITIATVPATYPVPRHLQLPLPSYLQLRNGTTSSLTSTLPSFIPSIESPEPSPTSPVSIVHSPSPSLSVTDNNHSDDENNDNHSLDGRTLCDGWSGNHHYASSPPPATTATTNNGFLTVPTSSTSFSHHAQYPSFHHSPPPQHHHHRRSSTSSVLTDCSAEINSVISDASSQTRVAVQ</sequence>
<dbReference type="Proteomes" id="UP001209540">
    <property type="component" value="Unassembled WGS sequence"/>
</dbReference>
<dbReference type="InterPro" id="IPR011022">
    <property type="entry name" value="Arrestin_C-like"/>
</dbReference>
<dbReference type="GO" id="GO:0005737">
    <property type="term" value="C:cytoplasm"/>
    <property type="evidence" value="ECO:0007669"/>
    <property type="project" value="TreeGrafter"/>
</dbReference>
<dbReference type="AlphaFoldDB" id="A0AAD5PGH4"/>
<protein>
    <recommendedName>
        <fullName evidence="2">Arrestin C-terminal-like domain-containing protein</fullName>
    </recommendedName>
</protein>
<evidence type="ECO:0000256" key="1">
    <source>
        <dbReference type="SAM" id="MobiDB-lite"/>
    </source>
</evidence>
<name>A0AAD5PGH4_9FUNG</name>
<dbReference type="InterPro" id="IPR014752">
    <property type="entry name" value="Arrestin-like_C"/>
</dbReference>
<feature type="compositionally biased region" description="Polar residues" evidence="1">
    <location>
        <begin position="393"/>
        <end position="408"/>
    </location>
</feature>
<comment type="caution">
    <text evidence="3">The sequence shown here is derived from an EMBL/GenBank/DDBJ whole genome shotgun (WGS) entry which is preliminary data.</text>
</comment>
<feature type="region of interest" description="Disordered" evidence="1">
    <location>
        <begin position="381"/>
        <end position="435"/>
    </location>
</feature>
<dbReference type="GO" id="GO:0015031">
    <property type="term" value="P:protein transport"/>
    <property type="evidence" value="ECO:0007669"/>
    <property type="project" value="TreeGrafter"/>
</dbReference>
<feature type="compositionally biased region" description="Basic and acidic residues" evidence="1">
    <location>
        <begin position="353"/>
        <end position="366"/>
    </location>
</feature>
<feature type="region of interest" description="Disordered" evidence="1">
    <location>
        <begin position="318"/>
        <end position="369"/>
    </location>
</feature>
<keyword evidence="4" id="KW-1185">Reference proteome</keyword>
<reference evidence="3" key="2">
    <citation type="submission" date="2023-02" db="EMBL/GenBank/DDBJ databases">
        <authorList>
            <consortium name="DOE Joint Genome Institute"/>
            <person name="Mondo S.J."/>
            <person name="Chang Y."/>
            <person name="Wang Y."/>
            <person name="Ahrendt S."/>
            <person name="Andreopoulos W."/>
            <person name="Barry K."/>
            <person name="Beard J."/>
            <person name="Benny G.L."/>
            <person name="Blankenship S."/>
            <person name="Bonito G."/>
            <person name="Cuomo C."/>
            <person name="Desiro A."/>
            <person name="Gervers K.A."/>
            <person name="Hundley H."/>
            <person name="Kuo A."/>
            <person name="LaButti K."/>
            <person name="Lang B.F."/>
            <person name="Lipzen A."/>
            <person name="O'Donnell K."/>
            <person name="Pangilinan J."/>
            <person name="Reynolds N."/>
            <person name="Sandor L."/>
            <person name="Smith M.W."/>
            <person name="Tsang A."/>
            <person name="Grigoriev I.V."/>
            <person name="Stajich J.E."/>
            <person name="Spatafora J.W."/>
        </authorList>
    </citation>
    <scope>NUCLEOTIDE SEQUENCE</scope>
    <source>
        <strain evidence="3">RSA 2281</strain>
    </source>
</reference>
<reference evidence="3" key="1">
    <citation type="journal article" date="2022" name="IScience">
        <title>Evolution of zygomycete secretomes and the origins of terrestrial fungal ecologies.</title>
        <authorList>
            <person name="Chang Y."/>
            <person name="Wang Y."/>
            <person name="Mondo S."/>
            <person name="Ahrendt S."/>
            <person name="Andreopoulos W."/>
            <person name="Barry K."/>
            <person name="Beard J."/>
            <person name="Benny G.L."/>
            <person name="Blankenship S."/>
            <person name="Bonito G."/>
            <person name="Cuomo C."/>
            <person name="Desiro A."/>
            <person name="Gervers K.A."/>
            <person name="Hundley H."/>
            <person name="Kuo A."/>
            <person name="LaButti K."/>
            <person name="Lang B.F."/>
            <person name="Lipzen A."/>
            <person name="O'Donnell K."/>
            <person name="Pangilinan J."/>
            <person name="Reynolds N."/>
            <person name="Sandor L."/>
            <person name="Smith M.E."/>
            <person name="Tsang A."/>
            <person name="Grigoriev I.V."/>
            <person name="Stajich J.E."/>
            <person name="Spatafora J.W."/>
        </authorList>
    </citation>
    <scope>NUCLEOTIDE SEQUENCE</scope>
    <source>
        <strain evidence="3">RSA 2281</strain>
    </source>
</reference>
<dbReference type="PANTHER" id="PTHR11188:SF17">
    <property type="entry name" value="FI21816P1"/>
    <property type="match status" value="1"/>
</dbReference>
<proteinExistence type="predicted"/>
<feature type="domain" description="Arrestin C-terminal-like" evidence="2">
    <location>
        <begin position="165"/>
        <end position="289"/>
    </location>
</feature>